<evidence type="ECO:0000256" key="3">
    <source>
        <dbReference type="ARBA" id="ARBA00022576"/>
    </source>
</evidence>
<evidence type="ECO:0000256" key="4">
    <source>
        <dbReference type="ARBA" id="ARBA00022679"/>
    </source>
</evidence>
<evidence type="ECO:0000313" key="11">
    <source>
        <dbReference type="Proteomes" id="UP000237755"/>
    </source>
</evidence>
<sequence length="386" mass="40215">MTDATTDTTGTARFSPLHDLHVSAGASFTDFGGWQMPVRYSSDLAEHHAVRTAAGLFDISHMAEILVEGPGAPAFLDYALAGKISAVKLGQAKYSLLLNEAGGIIDDLVVYRLAEERFLVVANAGNRFAVVPALAERAADFDVTVADQSDDLALIAVQGPASRAILEATPGITDPAIPLDELKYYWSTDASFDGAPLLIARTGYTGEDGFELYIQTEKAADLWTALTAAGAEHGLVPCGLASRDTLRLEAGMPLYGHELGTEILPAQAGLGRVVALAKEGDFVGRAASERGPADGARVLVGIAAEGRRAGRADYELFASDKTGADAGAPAIGVITSGALSPTLGHPIAMAFVDPGHAEIGSALFIDVRGTRVPASVVALPFYKRAQ</sequence>
<accession>A0ABX5ARZ9</accession>
<keyword evidence="3 7" id="KW-0032">Aminotransferase</keyword>
<gene>
    <name evidence="7" type="primary">gcvT</name>
    <name evidence="10" type="ORF">GY24_15115</name>
</gene>
<dbReference type="NCBIfam" id="NF001567">
    <property type="entry name" value="PRK00389.1"/>
    <property type="match status" value="1"/>
</dbReference>
<comment type="similarity">
    <text evidence="1 7">Belongs to the GcvT family.</text>
</comment>
<comment type="function">
    <text evidence="7">The glycine cleavage system catalyzes the degradation of glycine.</text>
</comment>
<keyword evidence="11" id="KW-1185">Reference proteome</keyword>
<dbReference type="SUPFAM" id="SSF101790">
    <property type="entry name" value="Aminomethyltransferase beta-barrel domain"/>
    <property type="match status" value="1"/>
</dbReference>
<dbReference type="SUPFAM" id="SSF103025">
    <property type="entry name" value="Folate-binding domain"/>
    <property type="match status" value="1"/>
</dbReference>
<dbReference type="Pfam" id="PF01571">
    <property type="entry name" value="GCV_T"/>
    <property type="match status" value="1"/>
</dbReference>
<dbReference type="InterPro" id="IPR029043">
    <property type="entry name" value="GcvT/YgfZ_C"/>
</dbReference>
<dbReference type="PANTHER" id="PTHR43757:SF2">
    <property type="entry name" value="AMINOMETHYLTRANSFERASE, MITOCHONDRIAL"/>
    <property type="match status" value="1"/>
</dbReference>
<dbReference type="InterPro" id="IPR027266">
    <property type="entry name" value="TrmE/GcvT-like"/>
</dbReference>
<dbReference type="PIRSF" id="PIRSF006487">
    <property type="entry name" value="GcvT"/>
    <property type="match status" value="1"/>
</dbReference>
<feature type="domain" description="GCVT N-terminal" evidence="8">
    <location>
        <begin position="17"/>
        <end position="278"/>
    </location>
</feature>
<dbReference type="InterPro" id="IPR022903">
    <property type="entry name" value="GcvT_bac"/>
</dbReference>
<dbReference type="EMBL" id="MPZN01000073">
    <property type="protein sequence ID" value="PPL14982.1"/>
    <property type="molecule type" value="Genomic_DNA"/>
</dbReference>
<dbReference type="RefSeq" id="WP_104477174.1">
    <property type="nucleotide sequence ID" value="NZ_MPZN01000073.1"/>
</dbReference>
<dbReference type="PANTHER" id="PTHR43757">
    <property type="entry name" value="AMINOMETHYLTRANSFERASE"/>
    <property type="match status" value="1"/>
</dbReference>
<dbReference type="NCBIfam" id="TIGR00528">
    <property type="entry name" value="gcvT"/>
    <property type="match status" value="1"/>
</dbReference>
<dbReference type="HAMAP" id="MF_00259">
    <property type="entry name" value="GcvT"/>
    <property type="match status" value="1"/>
</dbReference>
<dbReference type="InterPro" id="IPR006222">
    <property type="entry name" value="GCVT_N"/>
</dbReference>
<reference evidence="10 11" key="1">
    <citation type="journal article" date="2008" name="Int. J. Syst. Evol. Microbiol.">
        <title>Leifsonia pindariensis sp. nov., isolated from the Pindari glacier of the Indian Himalayas, and emended description of the genus Leifsonia.</title>
        <authorList>
            <person name="Reddy G.S."/>
            <person name="Prabagaran S.R."/>
            <person name="Shivaji S."/>
        </authorList>
    </citation>
    <scope>NUCLEOTIDE SEQUENCE [LARGE SCALE GENOMIC DNA]</scope>
    <source>
        <strain evidence="10 11">PON 10</strain>
    </source>
</reference>
<evidence type="ECO:0000259" key="8">
    <source>
        <dbReference type="Pfam" id="PF01571"/>
    </source>
</evidence>
<evidence type="ECO:0000256" key="1">
    <source>
        <dbReference type="ARBA" id="ARBA00008609"/>
    </source>
</evidence>
<dbReference type="Proteomes" id="UP000237755">
    <property type="component" value="Unassembled WGS sequence"/>
</dbReference>
<dbReference type="InterPro" id="IPR006223">
    <property type="entry name" value="GcvT"/>
</dbReference>
<dbReference type="Pfam" id="PF08669">
    <property type="entry name" value="GCV_T_C"/>
    <property type="match status" value="1"/>
</dbReference>
<organism evidence="10 11">
    <name type="scientific">Microterricola pindariensis</name>
    <dbReference type="NCBI Taxonomy" id="478010"/>
    <lineage>
        <taxon>Bacteria</taxon>
        <taxon>Bacillati</taxon>
        <taxon>Actinomycetota</taxon>
        <taxon>Actinomycetes</taxon>
        <taxon>Micrococcales</taxon>
        <taxon>Microbacteriaceae</taxon>
        <taxon>Microterricola</taxon>
    </lineage>
</organism>
<keyword evidence="4 7" id="KW-0808">Transferase</keyword>
<comment type="subunit">
    <text evidence="7">The glycine cleavage system is composed of four proteins: P, T, L and H.</text>
</comment>
<evidence type="ECO:0000259" key="9">
    <source>
        <dbReference type="Pfam" id="PF08669"/>
    </source>
</evidence>
<evidence type="ECO:0000256" key="5">
    <source>
        <dbReference type="ARBA" id="ARBA00031395"/>
    </source>
</evidence>
<feature type="domain" description="Aminomethyltransferase C-terminal" evidence="9">
    <location>
        <begin position="297"/>
        <end position="383"/>
    </location>
</feature>
<evidence type="ECO:0000256" key="7">
    <source>
        <dbReference type="HAMAP-Rule" id="MF_00259"/>
    </source>
</evidence>
<dbReference type="Gene3D" id="3.30.1360.120">
    <property type="entry name" value="Probable tRNA modification gtpase trme, domain 1"/>
    <property type="match status" value="1"/>
</dbReference>
<evidence type="ECO:0000313" key="10">
    <source>
        <dbReference type="EMBL" id="PPL14982.1"/>
    </source>
</evidence>
<dbReference type="InterPro" id="IPR013977">
    <property type="entry name" value="GcvT_C"/>
</dbReference>
<comment type="caution">
    <text evidence="10">The sequence shown here is derived from an EMBL/GenBank/DDBJ whole genome shotgun (WGS) entry which is preliminary data.</text>
</comment>
<evidence type="ECO:0000256" key="6">
    <source>
        <dbReference type="ARBA" id="ARBA00047665"/>
    </source>
</evidence>
<evidence type="ECO:0000256" key="2">
    <source>
        <dbReference type="ARBA" id="ARBA00012616"/>
    </source>
</evidence>
<comment type="catalytic activity">
    <reaction evidence="6 7">
        <text>N(6)-[(R)-S(8)-aminomethyldihydrolipoyl]-L-lysyl-[protein] + (6S)-5,6,7,8-tetrahydrofolate = N(6)-[(R)-dihydrolipoyl]-L-lysyl-[protein] + (6R)-5,10-methylene-5,6,7,8-tetrahydrofolate + NH4(+)</text>
        <dbReference type="Rhea" id="RHEA:16945"/>
        <dbReference type="Rhea" id="RHEA-COMP:10475"/>
        <dbReference type="Rhea" id="RHEA-COMP:10492"/>
        <dbReference type="ChEBI" id="CHEBI:15636"/>
        <dbReference type="ChEBI" id="CHEBI:28938"/>
        <dbReference type="ChEBI" id="CHEBI:57453"/>
        <dbReference type="ChEBI" id="CHEBI:83100"/>
        <dbReference type="ChEBI" id="CHEBI:83143"/>
        <dbReference type="EC" id="2.1.2.10"/>
    </reaction>
</comment>
<protein>
    <recommendedName>
        <fullName evidence="2 7">Aminomethyltransferase</fullName>
        <ecNumber evidence="2 7">2.1.2.10</ecNumber>
    </recommendedName>
    <alternativeName>
        <fullName evidence="5 7">Glycine cleavage system T protein</fullName>
    </alternativeName>
</protein>
<proteinExistence type="inferred from homology"/>
<dbReference type="EC" id="2.1.2.10" evidence="2 7"/>
<dbReference type="InterPro" id="IPR028896">
    <property type="entry name" value="GcvT/YgfZ/DmdA"/>
</dbReference>
<name>A0ABX5ARZ9_9MICO</name>